<protein>
    <submittedName>
        <fullName evidence="1">Uncharacterized protein</fullName>
    </submittedName>
</protein>
<reference evidence="1 2" key="1">
    <citation type="submission" date="2021-06" db="EMBL/GenBank/DDBJ databases">
        <title>Caerostris extrusa draft genome.</title>
        <authorList>
            <person name="Kono N."/>
            <person name="Arakawa K."/>
        </authorList>
    </citation>
    <scope>NUCLEOTIDE SEQUENCE [LARGE SCALE GENOMIC DNA]</scope>
</reference>
<evidence type="ECO:0000313" key="2">
    <source>
        <dbReference type="Proteomes" id="UP001054945"/>
    </source>
</evidence>
<dbReference type="EMBL" id="BPLR01005872">
    <property type="protein sequence ID" value="GIY05728.1"/>
    <property type="molecule type" value="Genomic_DNA"/>
</dbReference>
<proteinExistence type="predicted"/>
<organism evidence="1 2">
    <name type="scientific">Caerostris extrusa</name>
    <name type="common">Bark spider</name>
    <name type="synonym">Caerostris bankana</name>
    <dbReference type="NCBI Taxonomy" id="172846"/>
    <lineage>
        <taxon>Eukaryota</taxon>
        <taxon>Metazoa</taxon>
        <taxon>Ecdysozoa</taxon>
        <taxon>Arthropoda</taxon>
        <taxon>Chelicerata</taxon>
        <taxon>Arachnida</taxon>
        <taxon>Araneae</taxon>
        <taxon>Araneomorphae</taxon>
        <taxon>Entelegynae</taxon>
        <taxon>Araneoidea</taxon>
        <taxon>Araneidae</taxon>
        <taxon>Caerostris</taxon>
    </lineage>
</organism>
<dbReference type="Proteomes" id="UP001054945">
    <property type="component" value="Unassembled WGS sequence"/>
</dbReference>
<name>A0AAV4Q7P0_CAEEX</name>
<dbReference type="AlphaFoldDB" id="A0AAV4Q7P0"/>
<comment type="caution">
    <text evidence="1">The sequence shown here is derived from an EMBL/GenBank/DDBJ whole genome shotgun (WGS) entry which is preliminary data.</text>
</comment>
<accession>A0AAV4Q7P0</accession>
<gene>
    <name evidence="1" type="ORF">CEXT_459321</name>
</gene>
<sequence length="113" mass="12497">MCVVNNPSPAMVHQTPTDAWRVSSTLVCGGLCIEVWYTVRWPDDPVHVLEPRSGHCHEGCLPPLSLETIFISSWPAFPTGTSHCENVQCDWLPMFSLSASIYLVLSVGVDSWP</sequence>
<evidence type="ECO:0000313" key="1">
    <source>
        <dbReference type="EMBL" id="GIY05728.1"/>
    </source>
</evidence>
<keyword evidence="2" id="KW-1185">Reference proteome</keyword>